<keyword evidence="6" id="KW-0460">Magnesium</keyword>
<comment type="subcellular location">
    <subcellularLocation>
        <location evidence="1">Endomembrane system</location>
        <topology evidence="1">Multi-pass membrane protein</topology>
    </subcellularLocation>
</comment>
<accession>A0A0M0K939</accession>
<evidence type="ECO:0000256" key="10">
    <source>
        <dbReference type="SAM" id="Phobius"/>
    </source>
</evidence>
<dbReference type="NCBIfam" id="TIGR01494">
    <property type="entry name" value="ATPase_P-type"/>
    <property type="match status" value="2"/>
</dbReference>
<comment type="caution">
    <text evidence="13">The sequence shown here is derived from an EMBL/GenBank/DDBJ whole genome shotgun (WGS) entry which is preliminary data.</text>
</comment>
<feature type="transmembrane region" description="Helical" evidence="10">
    <location>
        <begin position="251"/>
        <end position="275"/>
    </location>
</feature>
<dbReference type="EMBL" id="JWZX01000896">
    <property type="protein sequence ID" value="KOO35371.1"/>
    <property type="molecule type" value="Genomic_DNA"/>
</dbReference>
<dbReference type="GO" id="GO:0005886">
    <property type="term" value="C:plasma membrane"/>
    <property type="evidence" value="ECO:0007669"/>
    <property type="project" value="TreeGrafter"/>
</dbReference>
<gene>
    <name evidence="13" type="ORF">Ctob_015129</name>
</gene>
<dbReference type="SFLD" id="SFLDS00003">
    <property type="entry name" value="Haloacid_Dehalogenase"/>
    <property type="match status" value="1"/>
</dbReference>
<feature type="transmembrane region" description="Helical" evidence="10">
    <location>
        <begin position="740"/>
        <end position="766"/>
    </location>
</feature>
<keyword evidence="5" id="KW-0067">ATP-binding</keyword>
<organism evidence="13 14">
    <name type="scientific">Chrysochromulina tobinii</name>
    <dbReference type="NCBI Taxonomy" id="1460289"/>
    <lineage>
        <taxon>Eukaryota</taxon>
        <taxon>Haptista</taxon>
        <taxon>Haptophyta</taxon>
        <taxon>Prymnesiophyceae</taxon>
        <taxon>Prymnesiales</taxon>
        <taxon>Chrysochromulinaceae</taxon>
        <taxon>Chrysochromulina</taxon>
    </lineage>
</organism>
<dbReference type="GO" id="GO:0016887">
    <property type="term" value="F:ATP hydrolysis activity"/>
    <property type="evidence" value="ECO:0007669"/>
    <property type="project" value="InterPro"/>
</dbReference>
<dbReference type="OrthoDB" id="116380at2759"/>
<dbReference type="GO" id="GO:0012505">
    <property type="term" value="C:endomembrane system"/>
    <property type="evidence" value="ECO:0007669"/>
    <property type="project" value="UniProtKB-SubCell"/>
</dbReference>
<evidence type="ECO:0000256" key="5">
    <source>
        <dbReference type="ARBA" id="ARBA00022840"/>
    </source>
</evidence>
<dbReference type="SFLD" id="SFLDG00002">
    <property type="entry name" value="C1.7:_P-type_atpase_like"/>
    <property type="match status" value="1"/>
</dbReference>
<keyword evidence="8 10" id="KW-1133">Transmembrane helix</keyword>
<dbReference type="Pfam" id="PF13246">
    <property type="entry name" value="Cation_ATPase"/>
    <property type="match status" value="1"/>
</dbReference>
<dbReference type="GO" id="GO:0005388">
    <property type="term" value="F:P-type calcium transporter activity"/>
    <property type="evidence" value="ECO:0007669"/>
    <property type="project" value="TreeGrafter"/>
</dbReference>
<dbReference type="Gene3D" id="3.40.50.1000">
    <property type="entry name" value="HAD superfamily/HAD-like"/>
    <property type="match status" value="1"/>
</dbReference>
<feature type="domain" description="Cation-transporting P-type ATPase C-terminal" evidence="12">
    <location>
        <begin position="768"/>
        <end position="982"/>
    </location>
</feature>
<dbReference type="InterPro" id="IPR023298">
    <property type="entry name" value="ATPase_P-typ_TM_dom_sf"/>
</dbReference>
<dbReference type="Gene3D" id="2.70.150.10">
    <property type="entry name" value="Calcium-transporting ATPase, cytoplasmic transduction domain A"/>
    <property type="match status" value="1"/>
</dbReference>
<dbReference type="GO" id="GO:0046872">
    <property type="term" value="F:metal ion binding"/>
    <property type="evidence" value="ECO:0007669"/>
    <property type="project" value="UniProtKB-KW"/>
</dbReference>
<keyword evidence="14" id="KW-1185">Reference proteome</keyword>
<evidence type="ECO:0000256" key="3">
    <source>
        <dbReference type="ARBA" id="ARBA00022723"/>
    </source>
</evidence>
<evidence type="ECO:0000259" key="11">
    <source>
        <dbReference type="Pfam" id="PF00122"/>
    </source>
</evidence>
<evidence type="ECO:0000256" key="4">
    <source>
        <dbReference type="ARBA" id="ARBA00022741"/>
    </source>
</evidence>
<evidence type="ECO:0000256" key="7">
    <source>
        <dbReference type="ARBA" id="ARBA00022967"/>
    </source>
</evidence>
<feature type="transmembrane region" description="Helical" evidence="10">
    <location>
        <begin position="935"/>
        <end position="954"/>
    </location>
</feature>
<evidence type="ECO:0000256" key="6">
    <source>
        <dbReference type="ARBA" id="ARBA00022842"/>
    </source>
</evidence>
<evidence type="ECO:0000256" key="2">
    <source>
        <dbReference type="ARBA" id="ARBA00022692"/>
    </source>
</evidence>
<dbReference type="Proteomes" id="UP000037460">
    <property type="component" value="Unassembled WGS sequence"/>
</dbReference>
<protein>
    <submittedName>
        <fullName evidence="13">P-type ATPase (P-ATPase) superfamily</fullName>
    </submittedName>
</protein>
<keyword evidence="7" id="KW-1278">Translocase</keyword>
<dbReference type="InterPro" id="IPR059000">
    <property type="entry name" value="ATPase_P-type_domA"/>
</dbReference>
<sequence length="1063" mass="114073">MVEERRLTTYWEFCKDALGDTTIQLLLVMSVISIVMESTVGDHKTTGWIDGFAIMVTCAFVVNSGSIINYRKQALFAKLQDALKSGNLKRVIRNGVQIDIKDSEIVVGDIVCFNSVNLASIPADGLLVDGTDVKMDESALTGEPKLISKEPAGKDPYILAGTNAVSGSGKLLIVAVGPNSTAGKIAAAVYGKQGEGEDEGTPLENKLNGMVLKISNTGLSLALIALIALLARGLPERVEKDEGVAAFVVKAIMIAITVLAVAVPEGLPLAVTLALSIASNKMMKENNLVKILKSCETMGSATTICTDKTGTLTANRMTVRACFLGGEYILPSDYGVDDTAGSLLAKKIPAATTKLIADLMAICTMDDSFVQPPLAPGGWPVFKGNPTECALLICVGTLGHDYEQIRKETTGRSLETQKQGWSQIFSSARKMMSYAVPLGDGKWRLYVKGGSDVIFERCTTMLSGEQAVPMDMSVLDPKVKKMSSLAMRNLALAYRDFPSTPDWEATHASQLNVDGSPALAVETELVLVGIIGIEDPLRPEVAPAIKACYTAGIDVRMVTGDNLDTAIAIAKDAGILNDSHFEKDATTLSGFRTKPKVAMEGKAFRTAVYIEDKETGKKEFDQDAFDEIWPHLRVLARAAPQDKLTLADGLQKSNLFKNKKKCAALLAESGITIFPDRQVIAMTGDGTNDAPALKRADVGFAMNIAGTQISKDAADIILLDDNFASIVTAVKWGRNVYDSICCFLQFQLTVNIVACILTIICIFVHAQPPIQAIQMLWINVIMDSMASIAMASEPPNPTVLNRPPINRTASILKPRMVANMIAQSVYQLAALLVIYFKGPEWGGFFEGHLAGEKVVVGMLPIDAPIDVNGTIAGRMLAQIGGCPAGAICVEMPSESVHYTLMFNALVMMTLFNELNSRKLNGEVNVLSGITKNPTFIGVFLFSFGVQAIVVQVGSLAFKTAPLDGRQWGVCIALGFLGMVWQLGINLIFYMISSCMGKKKGKEVVIEMEKPVLRRSSTQMLAEQAAAGAAGLVTSHPASSPLILQPKDSRVKLARQMSSGRPVH</sequence>
<feature type="domain" description="P-type ATPase A" evidence="11">
    <location>
        <begin position="90"/>
        <end position="189"/>
    </location>
</feature>
<dbReference type="PROSITE" id="PS00154">
    <property type="entry name" value="ATPASE_E1_E2"/>
    <property type="match status" value="1"/>
</dbReference>
<dbReference type="SFLD" id="SFLDF00027">
    <property type="entry name" value="p-type_atpase"/>
    <property type="match status" value="1"/>
</dbReference>
<evidence type="ECO:0000256" key="1">
    <source>
        <dbReference type="ARBA" id="ARBA00004127"/>
    </source>
</evidence>
<keyword evidence="3" id="KW-0479">Metal-binding</keyword>
<evidence type="ECO:0000313" key="13">
    <source>
        <dbReference type="EMBL" id="KOO35371.1"/>
    </source>
</evidence>
<keyword evidence="2 10" id="KW-0812">Transmembrane</keyword>
<feature type="transmembrane region" description="Helical" evidence="10">
    <location>
        <begin position="966"/>
        <end position="991"/>
    </location>
</feature>
<feature type="transmembrane region" description="Helical" evidence="10">
    <location>
        <begin position="52"/>
        <end position="70"/>
    </location>
</feature>
<dbReference type="InterPro" id="IPR023214">
    <property type="entry name" value="HAD_sf"/>
</dbReference>
<keyword evidence="4" id="KW-0547">Nucleotide-binding</keyword>
<proteinExistence type="predicted"/>
<evidence type="ECO:0000256" key="8">
    <source>
        <dbReference type="ARBA" id="ARBA00022989"/>
    </source>
</evidence>
<dbReference type="InterPro" id="IPR044492">
    <property type="entry name" value="P_typ_ATPase_HD_dom"/>
</dbReference>
<dbReference type="Pfam" id="PF00122">
    <property type="entry name" value="E1-E2_ATPase"/>
    <property type="match status" value="1"/>
</dbReference>
<keyword evidence="9 10" id="KW-0472">Membrane</keyword>
<dbReference type="Gene3D" id="1.20.1110.10">
    <property type="entry name" value="Calcium-transporting ATPase, transmembrane domain"/>
    <property type="match status" value="2"/>
</dbReference>
<dbReference type="InterPro" id="IPR036412">
    <property type="entry name" value="HAD-like_sf"/>
</dbReference>
<dbReference type="SUPFAM" id="SSF81665">
    <property type="entry name" value="Calcium ATPase, transmembrane domain M"/>
    <property type="match status" value="1"/>
</dbReference>
<evidence type="ECO:0000259" key="12">
    <source>
        <dbReference type="Pfam" id="PF00689"/>
    </source>
</evidence>
<name>A0A0M0K939_9EUKA</name>
<dbReference type="SUPFAM" id="SSF56784">
    <property type="entry name" value="HAD-like"/>
    <property type="match status" value="1"/>
</dbReference>
<reference evidence="14" key="1">
    <citation type="journal article" date="2015" name="PLoS Genet.">
        <title>Genome Sequence and Transcriptome Analyses of Chrysochromulina tobin: Metabolic Tools for Enhanced Algal Fitness in the Prominent Order Prymnesiales (Haptophyceae).</title>
        <authorList>
            <person name="Hovde B.T."/>
            <person name="Deodato C.R."/>
            <person name="Hunsperger H.M."/>
            <person name="Ryken S.A."/>
            <person name="Yost W."/>
            <person name="Jha R.K."/>
            <person name="Patterson J."/>
            <person name="Monnat R.J. Jr."/>
            <person name="Barlow S.B."/>
            <person name="Starkenburg S.R."/>
            <person name="Cattolico R.A."/>
        </authorList>
    </citation>
    <scope>NUCLEOTIDE SEQUENCE</scope>
    <source>
        <strain evidence="14">CCMP291</strain>
    </source>
</reference>
<dbReference type="PRINTS" id="PR00119">
    <property type="entry name" value="CATATPASE"/>
</dbReference>
<dbReference type="SUPFAM" id="SSF81653">
    <property type="entry name" value="Calcium ATPase, transduction domain A"/>
    <property type="match status" value="1"/>
</dbReference>
<dbReference type="InterPro" id="IPR018303">
    <property type="entry name" value="ATPase_P-typ_P_site"/>
</dbReference>
<evidence type="ECO:0000313" key="14">
    <source>
        <dbReference type="Proteomes" id="UP000037460"/>
    </source>
</evidence>
<dbReference type="PRINTS" id="PR00121">
    <property type="entry name" value="NAKATPASE"/>
</dbReference>
<dbReference type="Pfam" id="PF00689">
    <property type="entry name" value="Cation_ATPase_C"/>
    <property type="match status" value="1"/>
</dbReference>
<dbReference type="PANTHER" id="PTHR24093:SF369">
    <property type="entry name" value="CALCIUM-TRANSPORTING ATPASE"/>
    <property type="match status" value="1"/>
</dbReference>
<dbReference type="Gene3D" id="3.40.1110.10">
    <property type="entry name" value="Calcium-transporting ATPase, cytoplasmic domain N"/>
    <property type="match status" value="1"/>
</dbReference>
<feature type="transmembrane region" description="Helical" evidence="10">
    <location>
        <begin position="21"/>
        <end position="40"/>
    </location>
</feature>
<dbReference type="SUPFAM" id="SSF81660">
    <property type="entry name" value="Metal cation-transporting ATPase, ATP-binding domain N"/>
    <property type="match status" value="1"/>
</dbReference>
<dbReference type="InterPro" id="IPR023299">
    <property type="entry name" value="ATPase_P-typ_cyto_dom_N"/>
</dbReference>
<dbReference type="GO" id="GO:0005524">
    <property type="term" value="F:ATP binding"/>
    <property type="evidence" value="ECO:0007669"/>
    <property type="project" value="UniProtKB-KW"/>
</dbReference>
<evidence type="ECO:0000256" key="9">
    <source>
        <dbReference type="ARBA" id="ARBA00023136"/>
    </source>
</evidence>
<dbReference type="InterPro" id="IPR001757">
    <property type="entry name" value="P_typ_ATPase"/>
</dbReference>
<dbReference type="PANTHER" id="PTHR24093">
    <property type="entry name" value="CATION TRANSPORTING ATPASE"/>
    <property type="match status" value="1"/>
</dbReference>
<dbReference type="AlphaFoldDB" id="A0A0M0K939"/>
<dbReference type="InterPro" id="IPR008250">
    <property type="entry name" value="ATPase_P-typ_transduc_dom_A_sf"/>
</dbReference>
<dbReference type="InterPro" id="IPR006068">
    <property type="entry name" value="ATPase_P-typ_cation-transptr_C"/>
</dbReference>